<keyword evidence="2 6" id="KW-0489">Methyltransferase</keyword>
<keyword evidence="3 6" id="KW-0808">Transferase</keyword>
<dbReference type="Proteomes" id="UP001528920">
    <property type="component" value="Unassembled WGS sequence"/>
</dbReference>
<dbReference type="Gene3D" id="3.40.50.150">
    <property type="entry name" value="Vaccinia Virus protein VP39"/>
    <property type="match status" value="1"/>
</dbReference>
<dbReference type="InterPro" id="IPR029063">
    <property type="entry name" value="SAM-dependent_MTases_sf"/>
</dbReference>
<keyword evidence="9" id="KW-1185">Reference proteome</keyword>
<dbReference type="CDD" id="cd02440">
    <property type="entry name" value="AdoMet_MTases"/>
    <property type="match status" value="1"/>
</dbReference>
<gene>
    <name evidence="8" type="ORF">L3049_20450</name>
</gene>
<reference evidence="8 9" key="1">
    <citation type="submission" date="2022-01" db="EMBL/GenBank/DDBJ databases">
        <title>Labilibaculum sp. nov, a marine bacterium isolated from Antarctica.</title>
        <authorList>
            <person name="Dai W."/>
        </authorList>
    </citation>
    <scope>NUCLEOTIDE SEQUENCE [LARGE SCALE GENOMIC DNA]</scope>
    <source>
        <strain evidence="8 9">DW002</strain>
    </source>
</reference>
<comment type="catalytic activity">
    <reaction evidence="6">
        <text>adenosine(37) in tRNA1(Val) + S-adenosyl-L-methionine = N(6)-methyladenosine(37) in tRNA1(Val) + S-adenosyl-L-homocysteine + H(+)</text>
        <dbReference type="Rhea" id="RHEA:43160"/>
        <dbReference type="Rhea" id="RHEA-COMP:10369"/>
        <dbReference type="Rhea" id="RHEA-COMP:10370"/>
        <dbReference type="ChEBI" id="CHEBI:15378"/>
        <dbReference type="ChEBI" id="CHEBI:57856"/>
        <dbReference type="ChEBI" id="CHEBI:59789"/>
        <dbReference type="ChEBI" id="CHEBI:74411"/>
        <dbReference type="ChEBI" id="CHEBI:74449"/>
        <dbReference type="EC" id="2.1.1.223"/>
    </reaction>
</comment>
<evidence type="ECO:0000256" key="2">
    <source>
        <dbReference type="ARBA" id="ARBA00022603"/>
    </source>
</evidence>
<keyword evidence="1 6" id="KW-0963">Cytoplasm</keyword>
<accession>A0ABT5VZW3</accession>
<dbReference type="PANTHER" id="PTHR47739">
    <property type="entry name" value="TRNA1(VAL) (ADENINE(37)-N6)-METHYLTRANSFERASE"/>
    <property type="match status" value="1"/>
</dbReference>
<dbReference type="PROSITE" id="PS00092">
    <property type="entry name" value="N6_MTASE"/>
    <property type="match status" value="1"/>
</dbReference>
<dbReference type="InterPro" id="IPR002052">
    <property type="entry name" value="DNA_methylase_N6_adenine_CS"/>
</dbReference>
<comment type="caution">
    <text evidence="8">The sequence shown here is derived from an EMBL/GenBank/DDBJ whole genome shotgun (WGS) entry which is preliminary data.</text>
</comment>
<dbReference type="InterPro" id="IPR050210">
    <property type="entry name" value="tRNA_Adenine-N(6)_MTase"/>
</dbReference>
<evidence type="ECO:0000256" key="4">
    <source>
        <dbReference type="ARBA" id="ARBA00022691"/>
    </source>
</evidence>
<dbReference type="HAMAP" id="MF_01872">
    <property type="entry name" value="tRNA_methyltr_YfiC"/>
    <property type="match status" value="1"/>
</dbReference>
<dbReference type="EC" id="2.1.1.223" evidence="6"/>
<keyword evidence="4 6" id="KW-0949">S-adenosyl-L-methionine</keyword>
<evidence type="ECO:0000256" key="3">
    <source>
        <dbReference type="ARBA" id="ARBA00022679"/>
    </source>
</evidence>
<dbReference type="PANTHER" id="PTHR47739:SF1">
    <property type="entry name" value="TRNA1(VAL) (ADENINE(37)-N6)-METHYLTRANSFERASE"/>
    <property type="match status" value="1"/>
</dbReference>
<name>A0ABT5VZW3_9BACT</name>
<evidence type="ECO:0000256" key="1">
    <source>
        <dbReference type="ARBA" id="ARBA00022490"/>
    </source>
</evidence>
<dbReference type="PRINTS" id="PR00507">
    <property type="entry name" value="N12N6MTFRASE"/>
</dbReference>
<proteinExistence type="inferred from homology"/>
<sequence>MANNYFEFKQFRIDQDGSAMKVGTDGVLLGAWADVSGATRILDIGTGTGLIAIMAAQRTHDHTIVDAVEIEFSSYQQALSNFENSPWSSRLNAHHSSFQDFHKDQQVKYDAIVSNPPYFLNGLNAKEESRTQARHADYLPFEELLEGAMKLLSEKGTLSVVLPVEEGELFIRLARLTGFYLKRKVAVLPNPGKPAKRYLLEFSLQNCDLQISDFRVENGQRHVYSPEYIMLTKDFYLKF</sequence>
<evidence type="ECO:0000256" key="6">
    <source>
        <dbReference type="HAMAP-Rule" id="MF_01872"/>
    </source>
</evidence>
<comment type="subcellular location">
    <subcellularLocation>
        <location evidence="6">Cytoplasm</location>
    </subcellularLocation>
</comment>
<dbReference type="Pfam" id="PF05175">
    <property type="entry name" value="MTS"/>
    <property type="match status" value="1"/>
</dbReference>
<evidence type="ECO:0000313" key="8">
    <source>
        <dbReference type="EMBL" id="MDE5420372.1"/>
    </source>
</evidence>
<organism evidence="8 9">
    <name type="scientific">Paralabilibaculum antarcticum</name>
    <dbReference type="NCBI Taxonomy" id="2912572"/>
    <lineage>
        <taxon>Bacteria</taxon>
        <taxon>Pseudomonadati</taxon>
        <taxon>Bacteroidota</taxon>
        <taxon>Bacteroidia</taxon>
        <taxon>Marinilabiliales</taxon>
        <taxon>Marinifilaceae</taxon>
        <taxon>Paralabilibaculum</taxon>
    </lineage>
</organism>
<keyword evidence="5 6" id="KW-0819">tRNA processing</keyword>
<evidence type="ECO:0000259" key="7">
    <source>
        <dbReference type="Pfam" id="PF05175"/>
    </source>
</evidence>
<evidence type="ECO:0000313" key="9">
    <source>
        <dbReference type="Proteomes" id="UP001528920"/>
    </source>
</evidence>
<comment type="function">
    <text evidence="6">Specifically methylates the adenine in position 37 of tRNA(1)(Val) (anticodon cmo5UAC).</text>
</comment>
<evidence type="ECO:0000256" key="5">
    <source>
        <dbReference type="ARBA" id="ARBA00022694"/>
    </source>
</evidence>
<dbReference type="InterPro" id="IPR007848">
    <property type="entry name" value="Small_mtfrase_dom"/>
</dbReference>
<dbReference type="InterPro" id="IPR022882">
    <property type="entry name" value="tRNA_adenine-N6_MeTrfase"/>
</dbReference>
<dbReference type="EMBL" id="JAKJSC010000010">
    <property type="protein sequence ID" value="MDE5420372.1"/>
    <property type="molecule type" value="Genomic_DNA"/>
</dbReference>
<dbReference type="RefSeq" id="WP_275111703.1">
    <property type="nucleotide sequence ID" value="NZ_JAKJSC010000010.1"/>
</dbReference>
<comment type="similarity">
    <text evidence="6">Belongs to the methyltransferase superfamily. tRNA (adenine-N(6)-)-methyltransferase family.</text>
</comment>
<protein>
    <recommendedName>
        <fullName evidence="6">tRNA1(Val) (adenine(37)-N6)-methyltransferase</fullName>
        <ecNumber evidence="6">2.1.1.223</ecNumber>
    </recommendedName>
    <alternativeName>
        <fullName evidence="6">tRNA m6A37 methyltransferase</fullName>
    </alternativeName>
</protein>
<feature type="domain" description="Methyltransferase small" evidence="7">
    <location>
        <begin position="38"/>
        <end position="162"/>
    </location>
</feature>
<dbReference type="SUPFAM" id="SSF53335">
    <property type="entry name" value="S-adenosyl-L-methionine-dependent methyltransferases"/>
    <property type="match status" value="1"/>
</dbReference>